<dbReference type="PANTHER" id="PTHR33710:SF62">
    <property type="entry name" value="DUF4283 DOMAIN PROTEIN"/>
    <property type="match status" value="1"/>
</dbReference>
<dbReference type="GO" id="GO:0003964">
    <property type="term" value="F:RNA-directed DNA polymerase activity"/>
    <property type="evidence" value="ECO:0007669"/>
    <property type="project" value="UniProtKB-KW"/>
</dbReference>
<evidence type="ECO:0000313" key="1">
    <source>
        <dbReference type="EMBL" id="KAA3468763.1"/>
    </source>
</evidence>
<proteinExistence type="predicted"/>
<organism evidence="1 2">
    <name type="scientific">Gossypium australe</name>
    <dbReference type="NCBI Taxonomy" id="47621"/>
    <lineage>
        <taxon>Eukaryota</taxon>
        <taxon>Viridiplantae</taxon>
        <taxon>Streptophyta</taxon>
        <taxon>Embryophyta</taxon>
        <taxon>Tracheophyta</taxon>
        <taxon>Spermatophyta</taxon>
        <taxon>Magnoliopsida</taxon>
        <taxon>eudicotyledons</taxon>
        <taxon>Gunneridae</taxon>
        <taxon>Pentapetalae</taxon>
        <taxon>rosids</taxon>
        <taxon>malvids</taxon>
        <taxon>Malvales</taxon>
        <taxon>Malvaceae</taxon>
        <taxon>Malvoideae</taxon>
        <taxon>Gossypium</taxon>
    </lineage>
</organism>
<keyword evidence="1" id="KW-0548">Nucleotidyltransferase</keyword>
<dbReference type="AlphaFoldDB" id="A0A5B6VI74"/>
<dbReference type="EMBL" id="SMMG02000006">
    <property type="protein sequence ID" value="KAA3468763.1"/>
    <property type="molecule type" value="Genomic_DNA"/>
</dbReference>
<reference evidence="2" key="1">
    <citation type="journal article" date="2019" name="Plant Biotechnol. J.">
        <title>Genome sequencing of the Australian wild diploid species Gossypium australe highlights disease resistance and delayed gland morphogenesis.</title>
        <authorList>
            <person name="Cai Y."/>
            <person name="Cai X."/>
            <person name="Wang Q."/>
            <person name="Wang P."/>
            <person name="Zhang Y."/>
            <person name="Cai C."/>
            <person name="Xu Y."/>
            <person name="Wang K."/>
            <person name="Zhou Z."/>
            <person name="Wang C."/>
            <person name="Geng S."/>
            <person name="Li B."/>
            <person name="Dong Q."/>
            <person name="Hou Y."/>
            <person name="Wang H."/>
            <person name="Ai P."/>
            <person name="Liu Z."/>
            <person name="Yi F."/>
            <person name="Sun M."/>
            <person name="An G."/>
            <person name="Cheng J."/>
            <person name="Zhang Y."/>
            <person name="Shi Q."/>
            <person name="Xie Y."/>
            <person name="Shi X."/>
            <person name="Chang Y."/>
            <person name="Huang F."/>
            <person name="Chen Y."/>
            <person name="Hong S."/>
            <person name="Mi L."/>
            <person name="Sun Q."/>
            <person name="Zhang L."/>
            <person name="Zhou B."/>
            <person name="Peng R."/>
            <person name="Zhang X."/>
            <person name="Liu F."/>
        </authorList>
    </citation>
    <scope>NUCLEOTIDE SEQUENCE [LARGE SCALE GENOMIC DNA]</scope>
    <source>
        <strain evidence="2">cv. PA1801</strain>
    </source>
</reference>
<dbReference type="PANTHER" id="PTHR33710">
    <property type="entry name" value="BNAC02G09200D PROTEIN"/>
    <property type="match status" value="1"/>
</dbReference>
<sequence>MDVIREALDYCVLTNLGYQGRWYTWERENFRTTNIRERLDRGVENLRWYNFFSNCKLLHLDNSIFDHCPIFLDTVYSEGNRSAIKDWGFRFERMWLLEESCEDEVQSILNALYNAPPDDENSEEIIEAKLDLNLEIDKTELYWEKRARSNWLKYGDRNTSFFP</sequence>
<dbReference type="OrthoDB" id="998851at2759"/>
<accession>A0A5B6VI74</accession>
<keyword evidence="2" id="KW-1185">Reference proteome</keyword>
<name>A0A5B6VI74_9ROSI</name>
<comment type="caution">
    <text evidence="1">The sequence shown here is derived from an EMBL/GenBank/DDBJ whole genome shotgun (WGS) entry which is preliminary data.</text>
</comment>
<dbReference type="Proteomes" id="UP000325315">
    <property type="component" value="Unassembled WGS sequence"/>
</dbReference>
<evidence type="ECO:0000313" key="2">
    <source>
        <dbReference type="Proteomes" id="UP000325315"/>
    </source>
</evidence>
<gene>
    <name evidence="1" type="ORF">EPI10_014622</name>
</gene>
<keyword evidence="1" id="KW-0808">Transferase</keyword>
<protein>
    <submittedName>
        <fullName evidence="1">Reverse transcriptase</fullName>
    </submittedName>
</protein>
<keyword evidence="1" id="KW-0695">RNA-directed DNA polymerase</keyword>